<dbReference type="Pfam" id="PF00076">
    <property type="entry name" value="RRM_1"/>
    <property type="match status" value="1"/>
</dbReference>
<dbReference type="InterPro" id="IPR048289">
    <property type="entry name" value="RRM2_NsCP33-like"/>
</dbReference>
<evidence type="ECO:0000259" key="3">
    <source>
        <dbReference type="PROSITE" id="PS50102"/>
    </source>
</evidence>
<protein>
    <submittedName>
        <fullName evidence="4">RNP-1 like protein RNA-binding protein</fullName>
    </submittedName>
</protein>
<dbReference type="InterPro" id="IPR052462">
    <property type="entry name" value="SLIRP/GR-RBP-like"/>
</dbReference>
<dbReference type="InterPro" id="IPR000504">
    <property type="entry name" value="RRM_dom"/>
</dbReference>
<keyword evidence="1" id="KW-0694">RNA-binding</keyword>
<dbReference type="PANTHER" id="PTHR48027">
    <property type="entry name" value="HETEROGENEOUS NUCLEAR RIBONUCLEOPROTEIN 87F-RELATED"/>
    <property type="match status" value="1"/>
</dbReference>
<dbReference type="CDD" id="cd21608">
    <property type="entry name" value="RRM2_NsCP33_like"/>
    <property type="match status" value="1"/>
</dbReference>
<dbReference type="STRING" id="1618550.UT39_C0002G0087"/>
<reference evidence="4 5" key="1">
    <citation type="journal article" date="2015" name="Nature">
        <title>rRNA introns, odd ribosomes, and small enigmatic genomes across a large radiation of phyla.</title>
        <authorList>
            <person name="Brown C.T."/>
            <person name="Hug L.A."/>
            <person name="Thomas B.C."/>
            <person name="Sharon I."/>
            <person name="Castelle C.J."/>
            <person name="Singh A."/>
            <person name="Wilkins M.J."/>
            <person name="Williams K.H."/>
            <person name="Banfield J.F."/>
        </authorList>
    </citation>
    <scope>NUCLEOTIDE SEQUENCE [LARGE SCALE GENOMIC DNA]</scope>
</reference>
<comment type="caution">
    <text evidence="4">The sequence shown here is derived from an EMBL/GenBank/DDBJ whole genome shotgun (WGS) entry which is preliminary data.</text>
</comment>
<dbReference type="SUPFAM" id="SSF54928">
    <property type="entry name" value="RNA-binding domain, RBD"/>
    <property type="match status" value="1"/>
</dbReference>
<organism evidence="4 5">
    <name type="scientific">Candidatus Woesebacteria bacterium GW2011_GWA1_39_21</name>
    <dbReference type="NCBI Taxonomy" id="1618550"/>
    <lineage>
        <taxon>Bacteria</taxon>
        <taxon>Candidatus Woeseibacteriota</taxon>
    </lineage>
</organism>
<dbReference type="PROSITE" id="PS50102">
    <property type="entry name" value="RRM"/>
    <property type="match status" value="1"/>
</dbReference>
<proteinExistence type="predicted"/>
<gene>
    <name evidence="4" type="ORF">UT39_C0002G0087</name>
</gene>
<name>A0A0G0NGF9_9BACT</name>
<evidence type="ECO:0000256" key="1">
    <source>
        <dbReference type="ARBA" id="ARBA00022884"/>
    </source>
</evidence>
<dbReference type="Gene3D" id="3.30.70.330">
    <property type="match status" value="1"/>
</dbReference>
<dbReference type="SMART" id="SM00360">
    <property type="entry name" value="RRM"/>
    <property type="match status" value="1"/>
</dbReference>
<accession>A0A0G0NGF9</accession>
<dbReference type="AlphaFoldDB" id="A0A0G0NGF9"/>
<dbReference type="Proteomes" id="UP000034246">
    <property type="component" value="Unassembled WGS sequence"/>
</dbReference>
<dbReference type="GO" id="GO:0003723">
    <property type="term" value="F:RNA binding"/>
    <property type="evidence" value="ECO:0007669"/>
    <property type="project" value="UniProtKB-KW"/>
</dbReference>
<evidence type="ECO:0000313" key="5">
    <source>
        <dbReference type="Proteomes" id="UP000034246"/>
    </source>
</evidence>
<feature type="compositionally biased region" description="Gly residues" evidence="2">
    <location>
        <begin position="102"/>
        <end position="115"/>
    </location>
</feature>
<dbReference type="InterPro" id="IPR012677">
    <property type="entry name" value="Nucleotide-bd_a/b_plait_sf"/>
</dbReference>
<feature type="domain" description="RRM" evidence="3">
    <location>
        <begin position="3"/>
        <end position="81"/>
    </location>
</feature>
<evidence type="ECO:0000256" key="2">
    <source>
        <dbReference type="SAM" id="MobiDB-lite"/>
    </source>
</evidence>
<dbReference type="EMBL" id="LBWP01000002">
    <property type="protein sequence ID" value="KKR11906.1"/>
    <property type="molecule type" value="Genomic_DNA"/>
</dbReference>
<sequence length="115" mass="12632">MTKRLFVGGLPYSVTSQQLNDMFAAVGKVSSANVITDKFTGNSKGFGFVEFEDDKDADEAIKKLNESEVEGRKITVNVARPLEERGPRNFSDRPRFNDRRGGSNGGRGGFRGGRN</sequence>
<evidence type="ECO:0000313" key="4">
    <source>
        <dbReference type="EMBL" id="KKR11906.1"/>
    </source>
</evidence>
<feature type="region of interest" description="Disordered" evidence="2">
    <location>
        <begin position="80"/>
        <end position="115"/>
    </location>
</feature>
<feature type="compositionally biased region" description="Basic and acidic residues" evidence="2">
    <location>
        <begin position="81"/>
        <end position="101"/>
    </location>
</feature>
<dbReference type="InterPro" id="IPR035979">
    <property type="entry name" value="RBD_domain_sf"/>
</dbReference>